<keyword evidence="3" id="KW-1185">Reference proteome</keyword>
<keyword evidence="1" id="KW-0040">ANK repeat</keyword>
<dbReference type="InterPro" id="IPR036770">
    <property type="entry name" value="Ankyrin_rpt-contain_sf"/>
</dbReference>
<dbReference type="Gene3D" id="1.25.40.20">
    <property type="entry name" value="Ankyrin repeat-containing domain"/>
    <property type="match status" value="1"/>
</dbReference>
<dbReference type="PROSITE" id="PS50297">
    <property type="entry name" value="ANK_REP_REGION"/>
    <property type="match status" value="2"/>
</dbReference>
<feature type="repeat" description="ANK" evidence="1">
    <location>
        <begin position="115"/>
        <end position="147"/>
    </location>
</feature>
<accession>A0ABQ3G347</accession>
<dbReference type="Proteomes" id="UP000626210">
    <property type="component" value="Unassembled WGS sequence"/>
</dbReference>
<dbReference type="InterPro" id="IPR039323">
    <property type="entry name" value="ANKRD_45/46/60"/>
</dbReference>
<dbReference type="PRINTS" id="PR01415">
    <property type="entry name" value="ANKYRIN"/>
</dbReference>
<proteinExistence type="predicted"/>
<dbReference type="RefSeq" id="WP_189687732.1">
    <property type="nucleotide sequence ID" value="NZ_BMYK01000008.1"/>
</dbReference>
<dbReference type="Pfam" id="PF12796">
    <property type="entry name" value="Ank_2"/>
    <property type="match status" value="1"/>
</dbReference>
<reference evidence="3" key="1">
    <citation type="journal article" date="2019" name="Int. J. Syst. Evol. Microbiol.">
        <title>The Global Catalogue of Microorganisms (GCM) 10K type strain sequencing project: providing services to taxonomists for standard genome sequencing and annotation.</title>
        <authorList>
            <consortium name="The Broad Institute Genomics Platform"/>
            <consortium name="The Broad Institute Genome Sequencing Center for Infectious Disease"/>
            <person name="Wu L."/>
            <person name="Ma J."/>
        </authorList>
    </citation>
    <scope>NUCLEOTIDE SEQUENCE [LARGE SCALE GENOMIC DNA]</scope>
    <source>
        <strain evidence="3">KCTC 23314</strain>
    </source>
</reference>
<gene>
    <name evidence="2" type="ORF">GCM10007320_29660</name>
</gene>
<name>A0ABQ3G347_9BURK</name>
<sequence>MSISPTGPASQAEFNAFAQEVFQLARSGDASTLGRLLEKGLPPNMSNHKGDTLLMLAAYHGHVDATTALLGAGADPDKYNDMAQTPLGASTFKGHLQVVDALLRHGAGPDFAPPGGKTPLMFAAMFNRLEIVKLLLSRGVDVHRKSSEGLSAAELARSMGALEAAAYLDAQT</sequence>
<dbReference type="PANTHER" id="PTHR22677">
    <property type="entry name" value="ANKYRIN REPEAT DOMAIN-CONTAINING PROTEIN 60"/>
    <property type="match status" value="1"/>
</dbReference>
<protein>
    <recommendedName>
        <fullName evidence="4">Ankyrin repeat domain-containing protein</fullName>
    </recommendedName>
</protein>
<organism evidence="2 3">
    <name type="scientific">Pseudorhodoferax aquiterrae</name>
    <dbReference type="NCBI Taxonomy" id="747304"/>
    <lineage>
        <taxon>Bacteria</taxon>
        <taxon>Pseudomonadati</taxon>
        <taxon>Pseudomonadota</taxon>
        <taxon>Betaproteobacteria</taxon>
        <taxon>Burkholderiales</taxon>
        <taxon>Comamonadaceae</taxon>
    </lineage>
</organism>
<dbReference type="PROSITE" id="PS50088">
    <property type="entry name" value="ANK_REPEAT"/>
    <property type="match status" value="2"/>
</dbReference>
<evidence type="ECO:0008006" key="4">
    <source>
        <dbReference type="Google" id="ProtNLM"/>
    </source>
</evidence>
<dbReference type="PANTHER" id="PTHR22677:SF4">
    <property type="entry name" value="USHER SYNDROME TYPE-1G PROTEIN-LIKE PROTEIN"/>
    <property type="match status" value="1"/>
</dbReference>
<evidence type="ECO:0000313" key="2">
    <source>
        <dbReference type="EMBL" id="GHC85014.1"/>
    </source>
</evidence>
<dbReference type="InterPro" id="IPR002110">
    <property type="entry name" value="Ankyrin_rpt"/>
</dbReference>
<feature type="repeat" description="ANK" evidence="1">
    <location>
        <begin position="49"/>
        <end position="81"/>
    </location>
</feature>
<dbReference type="EMBL" id="BMYK01000008">
    <property type="protein sequence ID" value="GHC85014.1"/>
    <property type="molecule type" value="Genomic_DNA"/>
</dbReference>
<dbReference type="SUPFAM" id="SSF48403">
    <property type="entry name" value="Ankyrin repeat"/>
    <property type="match status" value="1"/>
</dbReference>
<comment type="caution">
    <text evidence="2">The sequence shown here is derived from an EMBL/GenBank/DDBJ whole genome shotgun (WGS) entry which is preliminary data.</text>
</comment>
<evidence type="ECO:0000313" key="3">
    <source>
        <dbReference type="Proteomes" id="UP000626210"/>
    </source>
</evidence>
<evidence type="ECO:0000256" key="1">
    <source>
        <dbReference type="PROSITE-ProRule" id="PRU00023"/>
    </source>
</evidence>
<dbReference type="SMART" id="SM00248">
    <property type="entry name" value="ANK"/>
    <property type="match status" value="3"/>
</dbReference>